<dbReference type="Pfam" id="PF13807">
    <property type="entry name" value="GNVR"/>
    <property type="match status" value="1"/>
</dbReference>
<organism evidence="21">
    <name type="scientific">uncultured Thiotrichaceae bacterium</name>
    <dbReference type="NCBI Taxonomy" id="298394"/>
    <lineage>
        <taxon>Bacteria</taxon>
        <taxon>Pseudomonadati</taxon>
        <taxon>Pseudomonadota</taxon>
        <taxon>Gammaproteobacteria</taxon>
        <taxon>Thiotrichales</taxon>
        <taxon>Thiotrichaceae</taxon>
        <taxon>environmental samples</taxon>
    </lineage>
</organism>
<dbReference type="AlphaFoldDB" id="A0A6S6TXS6"/>
<dbReference type="InterPro" id="IPR050445">
    <property type="entry name" value="Bact_polysacc_biosynth/exp"/>
</dbReference>
<proteinExistence type="inferred from homology"/>
<dbReference type="GO" id="GO:0004715">
    <property type="term" value="F:non-membrane spanning protein tyrosine kinase activity"/>
    <property type="evidence" value="ECO:0007669"/>
    <property type="project" value="UniProtKB-EC"/>
</dbReference>
<dbReference type="SUPFAM" id="SSF52540">
    <property type="entry name" value="P-loop containing nucleoside triphosphate hydrolases"/>
    <property type="match status" value="1"/>
</dbReference>
<evidence type="ECO:0000256" key="16">
    <source>
        <dbReference type="SAM" id="Coils"/>
    </source>
</evidence>
<evidence type="ECO:0000256" key="10">
    <source>
        <dbReference type="ARBA" id="ARBA00022777"/>
    </source>
</evidence>
<feature type="coiled-coil region" evidence="16">
    <location>
        <begin position="384"/>
        <end position="411"/>
    </location>
</feature>
<dbReference type="InterPro" id="IPR032807">
    <property type="entry name" value="GNVR"/>
</dbReference>
<evidence type="ECO:0000256" key="13">
    <source>
        <dbReference type="ARBA" id="ARBA00023136"/>
    </source>
</evidence>
<evidence type="ECO:0000256" key="6">
    <source>
        <dbReference type="ARBA" id="ARBA00022519"/>
    </source>
</evidence>
<dbReference type="Pfam" id="PF02706">
    <property type="entry name" value="Wzz"/>
    <property type="match status" value="1"/>
</dbReference>
<evidence type="ECO:0000256" key="4">
    <source>
        <dbReference type="ARBA" id="ARBA00011903"/>
    </source>
</evidence>
<gene>
    <name evidence="21" type="ORF">HELGO_WM6799</name>
</gene>
<evidence type="ECO:0000256" key="2">
    <source>
        <dbReference type="ARBA" id="ARBA00007316"/>
    </source>
</evidence>
<feature type="domain" description="AAA" evidence="19">
    <location>
        <begin position="578"/>
        <end position="697"/>
    </location>
</feature>
<dbReference type="InterPro" id="IPR027417">
    <property type="entry name" value="P-loop_NTPase"/>
</dbReference>
<keyword evidence="5" id="KW-1003">Cell membrane</keyword>
<evidence type="ECO:0000256" key="3">
    <source>
        <dbReference type="ARBA" id="ARBA00008883"/>
    </source>
</evidence>
<comment type="subcellular location">
    <subcellularLocation>
        <location evidence="1">Cell inner membrane</location>
        <topology evidence="1">Multi-pass membrane protein</topology>
    </subcellularLocation>
</comment>
<evidence type="ECO:0000256" key="5">
    <source>
        <dbReference type="ARBA" id="ARBA00022475"/>
    </source>
</evidence>
<comment type="similarity">
    <text evidence="2">Belongs to the CpsD/CapB family.</text>
</comment>
<comment type="similarity">
    <text evidence="3">Belongs to the etk/wzc family.</text>
</comment>
<dbReference type="CDD" id="cd05387">
    <property type="entry name" value="BY-kinase"/>
    <property type="match status" value="1"/>
</dbReference>
<evidence type="ECO:0000256" key="12">
    <source>
        <dbReference type="ARBA" id="ARBA00022989"/>
    </source>
</evidence>
<protein>
    <recommendedName>
        <fullName evidence="4">non-specific protein-tyrosine kinase</fullName>
        <ecNumber evidence="4">2.7.10.2</ecNumber>
    </recommendedName>
</protein>
<keyword evidence="16" id="KW-0175">Coiled coil</keyword>
<evidence type="ECO:0000259" key="19">
    <source>
        <dbReference type="Pfam" id="PF13614"/>
    </source>
</evidence>
<accession>A0A6S6TXS6</accession>
<evidence type="ECO:0000256" key="7">
    <source>
        <dbReference type="ARBA" id="ARBA00022679"/>
    </source>
</evidence>
<keyword evidence="12 17" id="KW-1133">Transmembrane helix</keyword>
<evidence type="ECO:0000259" key="20">
    <source>
        <dbReference type="Pfam" id="PF13807"/>
    </source>
</evidence>
<keyword evidence="14" id="KW-0829">Tyrosine-protein kinase</keyword>
<keyword evidence="7" id="KW-0808">Transferase</keyword>
<dbReference type="PANTHER" id="PTHR32309:SF13">
    <property type="entry name" value="FERRIC ENTEROBACTIN TRANSPORT PROTEIN FEPE"/>
    <property type="match status" value="1"/>
</dbReference>
<dbReference type="FunFam" id="3.40.50.300:FF:000527">
    <property type="entry name" value="Tyrosine-protein kinase etk"/>
    <property type="match status" value="1"/>
</dbReference>
<keyword evidence="10" id="KW-0418">Kinase</keyword>
<keyword evidence="6" id="KW-0997">Cell inner membrane</keyword>
<feature type="domain" description="Tyrosine-protein kinase G-rich" evidence="20">
    <location>
        <begin position="423"/>
        <end position="495"/>
    </location>
</feature>
<keyword evidence="9" id="KW-0547">Nucleotide-binding</keyword>
<sequence length="773" mass="86477">MKPQQETHIVAFDNPNSTNLAHANNQQLDTRVEPYPTQQHAPSDEKPADVRDVLSTLGRKKWLIFGIASLFTVIAMIISLAMTPVYRAAATIKIDPDEKKLFDFDVKTGNRSPMENKEFMQTQYKLLKSRTLARRVIDTLELEASLLAKANNASNRPFYADFMEDFNAKMEANAVTSSDIKTPNTTPPAELEFLLNLDIKPVVNSQLVNIYFTDKDPELAAAIVNNLTAKFIEMNLDSRRDVASDSKNFLLEQISQTKSDLEASEKELVDYERKYNIANTGKGSTPDGNSYDIINNDYTRAKTQRIDAEAAYRQQQNSAGEIRILDNLVIQQLKSELQTLQNRYQQDLQQFKPQYPAMVALRQRINTTQQSLNREINTVKQSTSQDLKKRFDAARQKEQELSKERERERLRLLNSRDKNNGHVTIQREVQTNRELYEGLLQRVKEVSIAGGVGSSNISIIDPALIPFEKHKPNTKLNMALGLVLGTLIGGLLALLLDTRDDRIRSVDDLKKLTQLPVLGVFPNTKVKSNTRGKRQPILVTDHPSSAMSEAFRSLRTNMLFSTSEGIPKLLHLTSSGSGEGKSNTAINLACVFAQTGKNVLIIDADLRKPSLHKYLKLSNQRGLCNYLDNEIEISEIESETSIEGLTAITSGGVSPNPADQLSSDKMVELLRMASDAYDLVIIDSPPVMGLADALILSNRSTATLFIVSSHEARKSHILGALERLRMGYGNVIGFVLTKSREGKKSGYGYDYEYGNSWAKQSNNSNLTQLEQKS</sequence>
<feature type="coiled-coil region" evidence="16">
    <location>
        <begin position="247"/>
        <end position="274"/>
    </location>
</feature>
<comment type="catalytic activity">
    <reaction evidence="15">
        <text>L-tyrosyl-[protein] + ATP = O-phospho-L-tyrosyl-[protein] + ADP + H(+)</text>
        <dbReference type="Rhea" id="RHEA:10596"/>
        <dbReference type="Rhea" id="RHEA-COMP:10136"/>
        <dbReference type="Rhea" id="RHEA-COMP:20101"/>
        <dbReference type="ChEBI" id="CHEBI:15378"/>
        <dbReference type="ChEBI" id="CHEBI:30616"/>
        <dbReference type="ChEBI" id="CHEBI:46858"/>
        <dbReference type="ChEBI" id="CHEBI:61978"/>
        <dbReference type="ChEBI" id="CHEBI:456216"/>
        <dbReference type="EC" id="2.7.10.2"/>
    </reaction>
</comment>
<keyword evidence="8 17" id="KW-0812">Transmembrane</keyword>
<dbReference type="Pfam" id="PF13614">
    <property type="entry name" value="AAA_31"/>
    <property type="match status" value="1"/>
</dbReference>
<keyword evidence="13 17" id="KW-0472">Membrane</keyword>
<evidence type="ECO:0000259" key="18">
    <source>
        <dbReference type="Pfam" id="PF02706"/>
    </source>
</evidence>
<feature type="transmembrane region" description="Helical" evidence="17">
    <location>
        <begin position="62"/>
        <end position="86"/>
    </location>
</feature>
<evidence type="ECO:0000256" key="11">
    <source>
        <dbReference type="ARBA" id="ARBA00022840"/>
    </source>
</evidence>
<dbReference type="InterPro" id="IPR003856">
    <property type="entry name" value="LPS_length_determ_N"/>
</dbReference>
<dbReference type="EMBL" id="CACVAY010000117">
    <property type="protein sequence ID" value="CAA6824264.1"/>
    <property type="molecule type" value="Genomic_DNA"/>
</dbReference>
<evidence type="ECO:0000256" key="9">
    <source>
        <dbReference type="ARBA" id="ARBA00022741"/>
    </source>
</evidence>
<dbReference type="Gene3D" id="3.40.50.300">
    <property type="entry name" value="P-loop containing nucleotide triphosphate hydrolases"/>
    <property type="match status" value="1"/>
</dbReference>
<dbReference type="InterPro" id="IPR005702">
    <property type="entry name" value="Wzc-like_C"/>
</dbReference>
<evidence type="ECO:0000256" key="1">
    <source>
        <dbReference type="ARBA" id="ARBA00004429"/>
    </source>
</evidence>
<feature type="domain" description="Polysaccharide chain length determinant N-terminal" evidence="18">
    <location>
        <begin position="49"/>
        <end position="140"/>
    </location>
</feature>
<evidence type="ECO:0000256" key="14">
    <source>
        <dbReference type="ARBA" id="ARBA00023137"/>
    </source>
</evidence>
<keyword evidence="11" id="KW-0067">ATP-binding</keyword>
<evidence type="ECO:0000313" key="21">
    <source>
        <dbReference type="EMBL" id="CAA6824264.1"/>
    </source>
</evidence>
<name>A0A6S6TXS6_9GAMM</name>
<dbReference type="NCBIfam" id="TIGR01007">
    <property type="entry name" value="eps_fam"/>
    <property type="match status" value="1"/>
</dbReference>
<evidence type="ECO:0000256" key="17">
    <source>
        <dbReference type="SAM" id="Phobius"/>
    </source>
</evidence>
<reference evidence="21" key="1">
    <citation type="submission" date="2020-01" db="EMBL/GenBank/DDBJ databases">
        <authorList>
            <person name="Meier V. D."/>
            <person name="Meier V D."/>
        </authorList>
    </citation>
    <scope>NUCLEOTIDE SEQUENCE</scope>
    <source>
        <strain evidence="21">HLG_WM_MAG_07</strain>
    </source>
</reference>
<evidence type="ECO:0000256" key="15">
    <source>
        <dbReference type="ARBA" id="ARBA00051245"/>
    </source>
</evidence>
<dbReference type="PANTHER" id="PTHR32309">
    <property type="entry name" value="TYROSINE-PROTEIN KINASE"/>
    <property type="match status" value="1"/>
</dbReference>
<dbReference type="GO" id="GO:0042802">
    <property type="term" value="F:identical protein binding"/>
    <property type="evidence" value="ECO:0007669"/>
    <property type="project" value="UniProtKB-ARBA"/>
</dbReference>
<dbReference type="GO" id="GO:0005886">
    <property type="term" value="C:plasma membrane"/>
    <property type="evidence" value="ECO:0007669"/>
    <property type="project" value="UniProtKB-SubCell"/>
</dbReference>
<evidence type="ECO:0000256" key="8">
    <source>
        <dbReference type="ARBA" id="ARBA00022692"/>
    </source>
</evidence>
<dbReference type="InterPro" id="IPR025669">
    <property type="entry name" value="AAA_dom"/>
</dbReference>
<dbReference type="GO" id="GO:0005524">
    <property type="term" value="F:ATP binding"/>
    <property type="evidence" value="ECO:0007669"/>
    <property type="project" value="UniProtKB-KW"/>
</dbReference>
<dbReference type="EC" id="2.7.10.2" evidence="4"/>